<evidence type="ECO:0000313" key="1">
    <source>
        <dbReference type="EMBL" id="NBJ95331.1"/>
    </source>
</evidence>
<dbReference type="Proteomes" id="UP001154420">
    <property type="component" value="Unassembled WGS sequence"/>
</dbReference>
<accession>A0A9X5BKC8</accession>
<organism evidence="1 2">
    <name type="scientific">Parablautia muri</name>
    <dbReference type="NCBI Taxonomy" id="2320879"/>
    <lineage>
        <taxon>Bacteria</taxon>
        <taxon>Bacillati</taxon>
        <taxon>Bacillota</taxon>
        <taxon>Clostridia</taxon>
        <taxon>Lachnospirales</taxon>
        <taxon>Lachnospiraceae</taxon>
        <taxon>Parablautia</taxon>
    </lineage>
</organism>
<dbReference type="OrthoDB" id="2061576at2"/>
<sequence length="105" mass="12071">MTHGEVMAMVAEIGLPYAYHHFAEGESPEPPFLVFLYPGADNFSADGIVYFRINRLHIELYTDLKNPDLEESIEAVLLKYGIFYGKSETWIESEKLYEVLYGMEV</sequence>
<gene>
    <name evidence="1" type="ORF">D5281_23035</name>
</gene>
<reference evidence="1" key="1">
    <citation type="submission" date="2018-09" db="EMBL/GenBank/DDBJ databases">
        <title>Murine metabolic-syndrome-specific gut microbial biobank.</title>
        <authorList>
            <person name="Liu C."/>
        </authorList>
    </citation>
    <scope>NUCLEOTIDE SEQUENCE</scope>
    <source>
        <strain evidence="1">D42-62</strain>
    </source>
</reference>
<dbReference type="RefSeq" id="WP_160562230.1">
    <property type="nucleotide sequence ID" value="NZ_QZDT01000080.1"/>
</dbReference>
<evidence type="ECO:0008006" key="3">
    <source>
        <dbReference type="Google" id="ProtNLM"/>
    </source>
</evidence>
<name>A0A9X5BKC8_9FIRM</name>
<protein>
    <recommendedName>
        <fullName evidence="3">Prophage pi2 protein 38</fullName>
    </recommendedName>
</protein>
<keyword evidence="2" id="KW-1185">Reference proteome</keyword>
<proteinExistence type="predicted"/>
<evidence type="ECO:0000313" key="2">
    <source>
        <dbReference type="Proteomes" id="UP001154420"/>
    </source>
</evidence>
<dbReference type="EMBL" id="QZDT01000080">
    <property type="protein sequence ID" value="NBJ95331.1"/>
    <property type="molecule type" value="Genomic_DNA"/>
</dbReference>
<dbReference type="AlphaFoldDB" id="A0A9X5BKC8"/>
<comment type="caution">
    <text evidence="1">The sequence shown here is derived from an EMBL/GenBank/DDBJ whole genome shotgun (WGS) entry which is preliminary data.</text>
</comment>